<keyword evidence="2" id="KW-0677">Repeat</keyword>
<evidence type="ECO:0000256" key="2">
    <source>
        <dbReference type="ARBA" id="ARBA00022737"/>
    </source>
</evidence>
<protein>
    <recommendedName>
        <fullName evidence="5">Calx-beta domain-containing protein</fullName>
    </recommendedName>
</protein>
<dbReference type="GO" id="GO:0016020">
    <property type="term" value="C:membrane"/>
    <property type="evidence" value="ECO:0007669"/>
    <property type="project" value="InterPro"/>
</dbReference>
<dbReference type="Gene3D" id="2.60.40.2030">
    <property type="match status" value="4"/>
</dbReference>
<feature type="domain" description="Calx-beta" evidence="5">
    <location>
        <begin position="247"/>
        <end position="346"/>
    </location>
</feature>
<feature type="non-terminal residue" evidence="6">
    <location>
        <position position="1"/>
    </location>
</feature>
<dbReference type="Proteomes" id="UP000189670">
    <property type="component" value="Unassembled WGS sequence"/>
</dbReference>
<dbReference type="EMBL" id="ATBP01002013">
    <property type="protein sequence ID" value="ETR66400.1"/>
    <property type="molecule type" value="Genomic_DNA"/>
</dbReference>
<comment type="caution">
    <text evidence="6">The sequence shown here is derived from an EMBL/GenBank/DDBJ whole genome shotgun (WGS) entry which is preliminary data.</text>
</comment>
<dbReference type="GO" id="GO:0007154">
    <property type="term" value="P:cell communication"/>
    <property type="evidence" value="ECO:0007669"/>
    <property type="project" value="InterPro"/>
</dbReference>
<name>A0A1V1NUZ4_9BACT</name>
<evidence type="ECO:0000256" key="1">
    <source>
        <dbReference type="ARBA" id="ARBA00022729"/>
    </source>
</evidence>
<gene>
    <name evidence="6" type="ORF">OMM_12842</name>
</gene>
<dbReference type="GO" id="GO:0030001">
    <property type="term" value="P:metal ion transport"/>
    <property type="evidence" value="ECO:0007669"/>
    <property type="project" value="TreeGrafter"/>
</dbReference>
<accession>A0A1V1NUZ4</accession>
<feature type="non-terminal residue" evidence="6">
    <location>
        <position position="516"/>
    </location>
</feature>
<dbReference type="PANTHER" id="PTHR11878:SF65">
    <property type="entry name" value="NA_CA-EXCHANGE PROTEIN, ISOFORM G"/>
    <property type="match status" value="1"/>
</dbReference>
<sequence>SESFIVQIVAYTNVSAGGITETTITITDNDTGPTISWSPASASISENSGSIQLTASLSMVSGLPASVDYTVSGTATNGMDYTLADGTLSIPAGSISGNITIFIGNDIIDENPETVIVRMVTYTHTSSGLSTEYTLTILDDDNPPMISFSPVSYTAIESSGVVNITAVLSLESEKEISFDYGIIGGTAVANDDYTLNTGTLNILAGSTAKVFTCAIIDDSIDEDNETIIIGLSNYINVSETTGSGSTYTLNIQDDDNPPTVSWTSSTFNTNEGSGSLYISAQLSSESAKTVAFDFVVSDVSAVNGIDYTLASATVTISAGYTGGTKEIVINDDAIFEPSESFIVQMVAYTNVSAGGITETTITITDNDTGPTISWSPASASISENSGSIQLTASLSMVSGLPASIDYTVSGTATNGTDFTLSDGMLSIAAGLTSNNLIINLTDDSIDENPETVVIHMVTYTNTSGGISTEYTLTIIDDDDPPIISFSPISKSSSESVTLVTITTTLSSVSEKTLSAD</sequence>
<dbReference type="InterPro" id="IPR003644">
    <property type="entry name" value="Calx_beta"/>
</dbReference>
<evidence type="ECO:0000259" key="5">
    <source>
        <dbReference type="SMART" id="SM00237"/>
    </source>
</evidence>
<keyword evidence="3" id="KW-0106">Calcium</keyword>
<reference evidence="7" key="1">
    <citation type="submission" date="2012-11" db="EMBL/GenBank/DDBJ databases">
        <authorList>
            <person name="Lucero-Rivera Y.E."/>
            <person name="Tovar-Ramirez D."/>
        </authorList>
    </citation>
    <scope>NUCLEOTIDE SEQUENCE [LARGE SCALE GENOMIC DNA]</scope>
    <source>
        <strain evidence="7">Araruama</strain>
    </source>
</reference>
<proteinExistence type="predicted"/>
<dbReference type="Pfam" id="PF03160">
    <property type="entry name" value="Calx-beta"/>
    <property type="match status" value="2"/>
</dbReference>
<evidence type="ECO:0000256" key="4">
    <source>
        <dbReference type="ARBA" id="ARBA00023065"/>
    </source>
</evidence>
<evidence type="ECO:0000313" key="6">
    <source>
        <dbReference type="EMBL" id="ETR66400.1"/>
    </source>
</evidence>
<keyword evidence="1" id="KW-0732">Signal</keyword>
<dbReference type="InterPro" id="IPR051171">
    <property type="entry name" value="CaCA"/>
</dbReference>
<dbReference type="InterPro" id="IPR038081">
    <property type="entry name" value="CalX-like_sf"/>
</dbReference>
<dbReference type="SUPFAM" id="SSF141072">
    <property type="entry name" value="CalX-like"/>
    <property type="match status" value="4"/>
</dbReference>
<keyword evidence="4" id="KW-0813">Transport</keyword>
<evidence type="ECO:0000313" key="7">
    <source>
        <dbReference type="Proteomes" id="UP000189670"/>
    </source>
</evidence>
<evidence type="ECO:0000256" key="3">
    <source>
        <dbReference type="ARBA" id="ARBA00022837"/>
    </source>
</evidence>
<feature type="domain" description="Calx-beta" evidence="5">
    <location>
        <begin position="133"/>
        <end position="232"/>
    </location>
</feature>
<dbReference type="AlphaFoldDB" id="A0A1V1NUZ4"/>
<dbReference type="SMART" id="SM00237">
    <property type="entry name" value="Calx_beta"/>
    <property type="match status" value="4"/>
</dbReference>
<feature type="domain" description="Calx-beta" evidence="5">
    <location>
        <begin position="359"/>
        <end position="457"/>
    </location>
</feature>
<dbReference type="PANTHER" id="PTHR11878">
    <property type="entry name" value="SODIUM/CALCIUM EXCHANGER"/>
    <property type="match status" value="1"/>
</dbReference>
<feature type="domain" description="Calx-beta" evidence="5">
    <location>
        <begin position="22"/>
        <end position="120"/>
    </location>
</feature>
<organism evidence="6 7">
    <name type="scientific">Candidatus Magnetoglobus multicellularis str. Araruama</name>
    <dbReference type="NCBI Taxonomy" id="890399"/>
    <lineage>
        <taxon>Bacteria</taxon>
        <taxon>Pseudomonadati</taxon>
        <taxon>Thermodesulfobacteriota</taxon>
        <taxon>Desulfobacteria</taxon>
        <taxon>Desulfobacterales</taxon>
        <taxon>Desulfobacteraceae</taxon>
        <taxon>Candidatus Magnetoglobus</taxon>
    </lineage>
</organism>
<keyword evidence="4" id="KW-0406">Ion transport</keyword>